<evidence type="ECO:0000256" key="3">
    <source>
        <dbReference type="ARBA" id="ARBA00023237"/>
    </source>
</evidence>
<protein>
    <recommendedName>
        <fullName evidence="4">Outer membrane protein assembly factor BamE</fullName>
    </recommendedName>
</protein>
<dbReference type="eggNOG" id="COG2913">
    <property type="taxonomic scope" value="Bacteria"/>
</dbReference>
<gene>
    <name evidence="4" type="primary">bamE</name>
    <name evidence="7" type="ordered locus">Msip34_1881</name>
</gene>
<comment type="subcellular location">
    <subcellularLocation>
        <location evidence="4">Cell outer membrane</location>
    </subcellularLocation>
</comment>
<dbReference type="InterPro" id="IPR007450">
    <property type="entry name" value="BamE_dom"/>
</dbReference>
<feature type="signal peptide" evidence="4">
    <location>
        <begin position="1"/>
        <end position="20"/>
    </location>
</feature>
<feature type="compositionally biased region" description="Low complexity" evidence="5">
    <location>
        <begin position="190"/>
        <end position="257"/>
    </location>
</feature>
<name>C6X6Y0_METGS</name>
<proteinExistence type="inferred from homology"/>
<dbReference type="GO" id="GO:0051205">
    <property type="term" value="P:protein insertion into membrane"/>
    <property type="evidence" value="ECO:0007669"/>
    <property type="project" value="UniProtKB-UniRule"/>
</dbReference>
<dbReference type="Gene3D" id="3.30.1450.10">
    <property type="match status" value="1"/>
</dbReference>
<keyword evidence="3 4" id="KW-0998">Cell outer membrane</keyword>
<dbReference type="STRING" id="582744.Msip34_1881"/>
<dbReference type="GO" id="GO:0030674">
    <property type="term" value="F:protein-macromolecule adaptor activity"/>
    <property type="evidence" value="ECO:0007669"/>
    <property type="project" value="TreeGrafter"/>
</dbReference>
<keyword evidence="2 4" id="KW-0472">Membrane</keyword>
<dbReference type="KEGG" id="mei:Msip34_1881"/>
<reference evidence="7 8" key="2">
    <citation type="journal article" date="2011" name="J. Bacteriol.">
        <title>Genomes of three methylotrophs from a single niche uncover genetic and metabolic divergence of Methylophilaceae.</title>
        <authorList>
            <person name="Lapidus A."/>
            <person name="Clum A."/>
            <person name="Labutti K."/>
            <person name="Kaluzhnaya M.G."/>
            <person name="Lim S."/>
            <person name="Beck D.A."/>
            <person name="Glavina Del Rio T."/>
            <person name="Nolan M."/>
            <person name="Mavromatis K."/>
            <person name="Huntemann M."/>
            <person name="Lucas S."/>
            <person name="Lidstrom M.E."/>
            <person name="Ivanova N."/>
            <person name="Chistoserdova L."/>
        </authorList>
    </citation>
    <scope>NUCLEOTIDE SEQUENCE [LARGE SCALE GENOMIC DNA]</scope>
    <source>
        <strain evidence="7 8">SIP3-4</strain>
    </source>
</reference>
<dbReference type="PANTHER" id="PTHR37482">
    <property type="entry name" value="OUTER MEMBRANE PROTEIN ASSEMBLY FACTOR BAME"/>
    <property type="match status" value="1"/>
</dbReference>
<sequence precursor="true">MVMRYTILLLTFLCAACSSAFPSFKPYRMDIQQGNIVTSKMLMQLKPGMSKSQARFVMGTPLLQDSFHGDRWDYFYQYRKDGKIIQQRRVILEFENEQLKRVRGDTIPAGVDPTVPELQRRSVEPEKGLWDRLKFWKSDEATAAGAAAATAPAVAETPSSKDALDPMLVNPPASSPARPSDVSDPAEPIAPAVVQDAPAAAPAPSKQVPSKPAAAAPAATQAAPAKQAAPAASGNATSAPAAKSAPAKAAPAAASKPAPEEDLPPEEDPGYFERMLEKIGF</sequence>
<dbReference type="HOGENOM" id="CLU_044701_0_0_4"/>
<organism evidence="7 8">
    <name type="scientific">Methylovorus glucosotrophus (strain SIP3-4)</name>
    <dbReference type="NCBI Taxonomy" id="582744"/>
    <lineage>
        <taxon>Bacteria</taxon>
        <taxon>Pseudomonadati</taxon>
        <taxon>Pseudomonadota</taxon>
        <taxon>Betaproteobacteria</taxon>
        <taxon>Nitrosomonadales</taxon>
        <taxon>Methylophilaceae</taxon>
        <taxon>Methylovorus</taxon>
    </lineage>
</organism>
<evidence type="ECO:0000313" key="7">
    <source>
        <dbReference type="EMBL" id="ACT51123.1"/>
    </source>
</evidence>
<dbReference type="EMBL" id="CP001674">
    <property type="protein sequence ID" value="ACT51123.1"/>
    <property type="molecule type" value="Genomic_DNA"/>
</dbReference>
<feature type="region of interest" description="Disordered" evidence="5">
    <location>
        <begin position="148"/>
        <end position="281"/>
    </location>
</feature>
<dbReference type="GO" id="GO:0043165">
    <property type="term" value="P:Gram-negative-bacterium-type cell outer membrane assembly"/>
    <property type="evidence" value="ECO:0007669"/>
    <property type="project" value="UniProtKB-UniRule"/>
</dbReference>
<dbReference type="GO" id="GO:1990063">
    <property type="term" value="C:Bam protein complex"/>
    <property type="evidence" value="ECO:0007669"/>
    <property type="project" value="TreeGrafter"/>
</dbReference>
<feature type="chain" id="PRO_5009008664" description="Outer membrane protein assembly factor BamE" evidence="4">
    <location>
        <begin position="21"/>
        <end position="281"/>
    </location>
</feature>
<evidence type="ECO:0000256" key="1">
    <source>
        <dbReference type="ARBA" id="ARBA00022729"/>
    </source>
</evidence>
<keyword evidence="1 4" id="KW-0732">Signal</keyword>
<evidence type="ECO:0000259" key="6">
    <source>
        <dbReference type="Pfam" id="PF04355"/>
    </source>
</evidence>
<dbReference type="Proteomes" id="UP000002743">
    <property type="component" value="Chromosome"/>
</dbReference>
<dbReference type="Pfam" id="PF04355">
    <property type="entry name" value="BamE"/>
    <property type="match status" value="1"/>
</dbReference>
<evidence type="ECO:0000256" key="5">
    <source>
        <dbReference type="SAM" id="MobiDB-lite"/>
    </source>
</evidence>
<dbReference type="InterPro" id="IPR037873">
    <property type="entry name" value="BamE-like"/>
</dbReference>
<dbReference type="HAMAP" id="MF_00925">
    <property type="entry name" value="OM_assembly_BamE"/>
    <property type="match status" value="1"/>
</dbReference>
<comment type="function">
    <text evidence="4">Part of the outer membrane protein assembly complex, which is involved in assembly and insertion of beta-barrel proteins into the outer membrane.</text>
</comment>
<feature type="compositionally biased region" description="Acidic residues" evidence="5">
    <location>
        <begin position="260"/>
        <end position="270"/>
    </location>
</feature>
<comment type="similarity">
    <text evidence="4">Belongs to the BamE family.</text>
</comment>
<dbReference type="OrthoDB" id="9808250at2"/>
<dbReference type="AlphaFoldDB" id="C6X6Y0"/>
<evidence type="ECO:0000256" key="2">
    <source>
        <dbReference type="ARBA" id="ARBA00023136"/>
    </source>
</evidence>
<comment type="subunit">
    <text evidence="4">Part of the Bam complex.</text>
</comment>
<evidence type="ECO:0000313" key="8">
    <source>
        <dbReference type="Proteomes" id="UP000002743"/>
    </source>
</evidence>
<reference evidence="8" key="1">
    <citation type="submission" date="2009-07" db="EMBL/GenBank/DDBJ databases">
        <title>Complete sequence of chromosome of Methylovorus sp. SIP3-4.</title>
        <authorList>
            <person name="Lucas S."/>
            <person name="Copeland A."/>
            <person name="Lapidus A."/>
            <person name="Glavina del Rio T."/>
            <person name="Tice H."/>
            <person name="Bruce D."/>
            <person name="Goodwin L."/>
            <person name="Pitluck S."/>
            <person name="Clum A."/>
            <person name="Larimer F."/>
            <person name="Land M."/>
            <person name="Hauser L."/>
            <person name="Kyrpides N."/>
            <person name="Mikhailova N."/>
            <person name="Kayluzhnaya M."/>
            <person name="Chistoserdova L."/>
        </authorList>
    </citation>
    <scope>NUCLEOTIDE SEQUENCE [LARGE SCALE GENOMIC DNA]</scope>
    <source>
        <strain evidence="8">SIP3-4</strain>
    </source>
</reference>
<dbReference type="PANTHER" id="PTHR37482:SF1">
    <property type="entry name" value="OUTER MEMBRANE PROTEIN ASSEMBLY FACTOR BAME"/>
    <property type="match status" value="1"/>
</dbReference>
<evidence type="ECO:0000256" key="4">
    <source>
        <dbReference type="HAMAP-Rule" id="MF_00925"/>
    </source>
</evidence>
<dbReference type="InterPro" id="IPR026592">
    <property type="entry name" value="BamE"/>
</dbReference>
<keyword evidence="8" id="KW-1185">Reference proteome</keyword>
<feature type="compositionally biased region" description="Low complexity" evidence="5">
    <location>
        <begin position="148"/>
        <end position="157"/>
    </location>
</feature>
<accession>C6X6Y0</accession>
<feature type="domain" description="Outer membrane protein assembly factor BamE" evidence="6">
    <location>
        <begin position="34"/>
        <end position="102"/>
    </location>
</feature>